<reference evidence="2 3" key="1">
    <citation type="submission" date="2016-07" db="EMBL/GenBank/DDBJ databases">
        <title>Pervasive Adenine N6-methylation of Active Genes in Fungi.</title>
        <authorList>
            <consortium name="DOE Joint Genome Institute"/>
            <person name="Mondo S.J."/>
            <person name="Dannebaum R.O."/>
            <person name="Kuo R.C."/>
            <person name="Labutti K."/>
            <person name="Haridas S."/>
            <person name="Kuo A."/>
            <person name="Salamov A."/>
            <person name="Ahrendt S.R."/>
            <person name="Lipzen A."/>
            <person name="Sullivan W."/>
            <person name="Andreopoulos W.B."/>
            <person name="Clum A."/>
            <person name="Lindquist E."/>
            <person name="Daum C."/>
            <person name="Ramamoorthy G.K."/>
            <person name="Gryganskyi A."/>
            <person name="Culley D."/>
            <person name="Magnuson J.K."/>
            <person name="James T.Y."/>
            <person name="O'Malley M.A."/>
            <person name="Stajich J.E."/>
            <person name="Spatafora J.W."/>
            <person name="Visel A."/>
            <person name="Grigoriev I.V."/>
        </authorList>
    </citation>
    <scope>NUCLEOTIDE SEQUENCE [LARGE SCALE GENOMIC DNA]</scope>
    <source>
        <strain evidence="2 3">NRRL 2496</strain>
    </source>
</reference>
<evidence type="ECO:0000313" key="3">
    <source>
        <dbReference type="Proteomes" id="UP000242180"/>
    </source>
</evidence>
<name>A0A1X2HM33_SYNRA</name>
<dbReference type="OrthoDB" id="2372305at2759"/>
<gene>
    <name evidence="2" type="ORF">BCR43DRAFT_521494</name>
</gene>
<comment type="caution">
    <text evidence="2">The sequence shown here is derived from an EMBL/GenBank/DDBJ whole genome shotgun (WGS) entry which is preliminary data.</text>
</comment>
<sequence length="160" mass="18356">MTTTREQDLKEWIDGSAKELADQLTIDKVSANTLKQWDLQALQWMQQIEATASTTFKARTEFAETQELVQALREKDHALQRTFAEIDQLEAVVKTVKETYNKVAASVEDMERSVGASLESRSFSPFSFRLTRDNSQSQPYFPPPLPVDIYHTPDLFPRQD</sequence>
<feature type="region of interest" description="Disordered" evidence="1">
    <location>
        <begin position="132"/>
        <end position="160"/>
    </location>
</feature>
<evidence type="ECO:0000313" key="2">
    <source>
        <dbReference type="EMBL" id="ORZ00465.1"/>
    </source>
</evidence>
<keyword evidence="3" id="KW-1185">Reference proteome</keyword>
<dbReference type="AlphaFoldDB" id="A0A1X2HM33"/>
<dbReference type="InParanoid" id="A0A1X2HM33"/>
<evidence type="ECO:0000256" key="1">
    <source>
        <dbReference type="SAM" id="MobiDB-lite"/>
    </source>
</evidence>
<accession>A0A1X2HM33</accession>
<organism evidence="2 3">
    <name type="scientific">Syncephalastrum racemosum</name>
    <name type="common">Filamentous fungus</name>
    <dbReference type="NCBI Taxonomy" id="13706"/>
    <lineage>
        <taxon>Eukaryota</taxon>
        <taxon>Fungi</taxon>
        <taxon>Fungi incertae sedis</taxon>
        <taxon>Mucoromycota</taxon>
        <taxon>Mucoromycotina</taxon>
        <taxon>Mucoromycetes</taxon>
        <taxon>Mucorales</taxon>
        <taxon>Syncephalastraceae</taxon>
        <taxon>Syncephalastrum</taxon>
    </lineage>
</organism>
<dbReference type="EMBL" id="MCGN01000002">
    <property type="protein sequence ID" value="ORZ00465.1"/>
    <property type="molecule type" value="Genomic_DNA"/>
</dbReference>
<dbReference type="OMA" id="EINATSW"/>
<dbReference type="Proteomes" id="UP000242180">
    <property type="component" value="Unassembled WGS sequence"/>
</dbReference>
<protein>
    <submittedName>
        <fullName evidence="2">Uncharacterized protein</fullName>
    </submittedName>
</protein>
<proteinExistence type="predicted"/>